<name>A0ABP8D8D1_9ACTN</name>
<accession>A0ABP8D8D1</accession>
<evidence type="ECO:0000313" key="2">
    <source>
        <dbReference type="EMBL" id="GAA4249909.1"/>
    </source>
</evidence>
<feature type="domain" description="FAD-binding" evidence="1">
    <location>
        <begin position="7"/>
        <end position="339"/>
    </location>
</feature>
<dbReference type="Gene3D" id="3.50.50.60">
    <property type="entry name" value="FAD/NAD(P)-binding domain"/>
    <property type="match status" value="1"/>
</dbReference>
<dbReference type="GO" id="GO:0004497">
    <property type="term" value="F:monooxygenase activity"/>
    <property type="evidence" value="ECO:0007669"/>
    <property type="project" value="UniProtKB-KW"/>
</dbReference>
<sequence length="369" mass="39447">MVAGMTKTSVLISGAGVAGTTAAYWLARHGFEVTVVERSTGQRSSGNPVDVRGPALPVAEAMGVMPALRERATHADAMRVIGRDGRTVAQLPMQTAPGALEIPRADLAAALHDAAREHADFRYDDSITALSGDERGVDVTFDRAAPRRFDLVIGADGLHSAVRRLAFGPERDLVSHLGVWVASLPLGEAAQDPRHVLLYNEPGRLVSIHPSRGEALIAFIFRGPAIPGLDHRDTERHRRIVADAYAGAGWQVPRLLSKLPDADLYFDSVSRVHLPQWTRGRITLAGDAASCVSLFGDGSSLAMAGAHALAESVAAHGVDAGLRRYEAEHRVRTDAKVRRAGRSAALVVPRTRLGLATRNATARLLSARH</sequence>
<dbReference type="EMBL" id="BAABAT010000008">
    <property type="protein sequence ID" value="GAA4249909.1"/>
    <property type="molecule type" value="Genomic_DNA"/>
</dbReference>
<evidence type="ECO:0000313" key="3">
    <source>
        <dbReference type="Proteomes" id="UP001500620"/>
    </source>
</evidence>
<protein>
    <submittedName>
        <fullName evidence="2">FAD-dependent monooxygenase</fullName>
    </submittedName>
</protein>
<dbReference type="InterPro" id="IPR051704">
    <property type="entry name" value="FAD_aromatic-hydroxylase"/>
</dbReference>
<organism evidence="2 3">
    <name type="scientific">Dactylosporangium darangshiense</name>
    <dbReference type="NCBI Taxonomy" id="579108"/>
    <lineage>
        <taxon>Bacteria</taxon>
        <taxon>Bacillati</taxon>
        <taxon>Actinomycetota</taxon>
        <taxon>Actinomycetes</taxon>
        <taxon>Micromonosporales</taxon>
        <taxon>Micromonosporaceae</taxon>
        <taxon>Dactylosporangium</taxon>
    </lineage>
</organism>
<keyword evidence="3" id="KW-1185">Reference proteome</keyword>
<dbReference type="PANTHER" id="PTHR46865:SF2">
    <property type="entry name" value="MONOOXYGENASE"/>
    <property type="match status" value="1"/>
</dbReference>
<dbReference type="PRINTS" id="PR00420">
    <property type="entry name" value="RNGMNOXGNASE"/>
</dbReference>
<reference evidence="3" key="1">
    <citation type="journal article" date="2019" name="Int. J. Syst. Evol. Microbiol.">
        <title>The Global Catalogue of Microorganisms (GCM) 10K type strain sequencing project: providing services to taxonomists for standard genome sequencing and annotation.</title>
        <authorList>
            <consortium name="The Broad Institute Genomics Platform"/>
            <consortium name="The Broad Institute Genome Sequencing Center for Infectious Disease"/>
            <person name="Wu L."/>
            <person name="Ma J."/>
        </authorList>
    </citation>
    <scope>NUCLEOTIDE SEQUENCE [LARGE SCALE GENOMIC DNA]</scope>
    <source>
        <strain evidence="3">JCM 17441</strain>
    </source>
</reference>
<dbReference type="InterPro" id="IPR036188">
    <property type="entry name" value="FAD/NAD-bd_sf"/>
</dbReference>
<gene>
    <name evidence="2" type="ORF">GCM10022255_035980</name>
</gene>
<dbReference type="PANTHER" id="PTHR46865">
    <property type="entry name" value="OXIDOREDUCTASE-RELATED"/>
    <property type="match status" value="1"/>
</dbReference>
<dbReference type="SUPFAM" id="SSF51905">
    <property type="entry name" value="FAD/NAD(P)-binding domain"/>
    <property type="match status" value="1"/>
</dbReference>
<dbReference type="Gene3D" id="3.30.9.10">
    <property type="entry name" value="D-Amino Acid Oxidase, subunit A, domain 2"/>
    <property type="match status" value="1"/>
</dbReference>
<keyword evidence="2" id="KW-0560">Oxidoreductase</keyword>
<comment type="caution">
    <text evidence="2">The sequence shown here is derived from an EMBL/GenBank/DDBJ whole genome shotgun (WGS) entry which is preliminary data.</text>
</comment>
<proteinExistence type="predicted"/>
<dbReference type="Proteomes" id="UP001500620">
    <property type="component" value="Unassembled WGS sequence"/>
</dbReference>
<dbReference type="Pfam" id="PF01494">
    <property type="entry name" value="FAD_binding_3"/>
    <property type="match status" value="1"/>
</dbReference>
<keyword evidence="2" id="KW-0503">Monooxygenase</keyword>
<dbReference type="InterPro" id="IPR002938">
    <property type="entry name" value="FAD-bd"/>
</dbReference>
<evidence type="ECO:0000259" key="1">
    <source>
        <dbReference type="Pfam" id="PF01494"/>
    </source>
</evidence>